<dbReference type="PANTHER" id="PTHR46018:SF4">
    <property type="entry name" value="METALLO-HYDROLASE YHFI-RELATED"/>
    <property type="match status" value="1"/>
</dbReference>
<reference evidence="4" key="1">
    <citation type="submission" date="2018-12" db="EMBL/GenBank/DDBJ databases">
        <title>Complete genome sequencing of Jeotgalibaca sp. H21T32.</title>
        <authorList>
            <person name="Bae J.-W."/>
            <person name="Lee S.-Y."/>
        </authorList>
    </citation>
    <scope>NUCLEOTIDE SEQUENCE [LARGE SCALE GENOMIC DNA]</scope>
    <source>
        <strain evidence="4">H21T32</strain>
    </source>
</reference>
<keyword evidence="4" id="KW-1185">Reference proteome</keyword>
<keyword evidence="3" id="KW-0378">Hydrolase</keyword>
<dbReference type="KEGG" id="jeh:EJN90_10545"/>
<dbReference type="InterPro" id="IPR036866">
    <property type="entry name" value="RibonucZ/Hydroxyglut_hydro"/>
</dbReference>
<feature type="domain" description="Metallo-beta-lactamase" evidence="2">
    <location>
        <begin position="18"/>
        <end position="212"/>
    </location>
</feature>
<proteinExistence type="predicted"/>
<gene>
    <name evidence="3" type="ORF">EJN90_10545</name>
</gene>
<dbReference type="RefSeq" id="WP_126111025.1">
    <property type="nucleotide sequence ID" value="NZ_CP034465.1"/>
</dbReference>
<name>A0A3S9HCE4_9LACT</name>
<dbReference type="Gene3D" id="3.60.15.10">
    <property type="entry name" value="Ribonuclease Z/Hydroxyacylglutathione hydrolase-like"/>
    <property type="match status" value="1"/>
</dbReference>
<dbReference type="SMART" id="SM00849">
    <property type="entry name" value="Lactamase_B"/>
    <property type="match status" value="1"/>
</dbReference>
<dbReference type="PANTHER" id="PTHR46018">
    <property type="entry name" value="ZINC PHOSPHODIESTERASE ELAC PROTEIN 1"/>
    <property type="match status" value="1"/>
</dbReference>
<dbReference type="OrthoDB" id="9794898at2"/>
<dbReference type="Proteomes" id="UP000273326">
    <property type="component" value="Chromosome"/>
</dbReference>
<dbReference type="GO" id="GO:0042781">
    <property type="term" value="F:3'-tRNA processing endoribonuclease activity"/>
    <property type="evidence" value="ECO:0007669"/>
    <property type="project" value="TreeGrafter"/>
</dbReference>
<dbReference type="AlphaFoldDB" id="A0A3S9HCE4"/>
<dbReference type="EMBL" id="CP034465">
    <property type="protein sequence ID" value="AZP05038.1"/>
    <property type="molecule type" value="Genomic_DNA"/>
</dbReference>
<protein>
    <submittedName>
        <fullName evidence="3">MBL fold metallo-hydrolase</fullName>
    </submittedName>
</protein>
<dbReference type="CDD" id="cd07716">
    <property type="entry name" value="RNaseZ_short-form-like_MBL-fold"/>
    <property type="match status" value="1"/>
</dbReference>
<dbReference type="Pfam" id="PF12706">
    <property type="entry name" value="Lactamase_B_2"/>
    <property type="match status" value="1"/>
</dbReference>
<evidence type="ECO:0000256" key="1">
    <source>
        <dbReference type="ARBA" id="ARBA00022833"/>
    </source>
</evidence>
<evidence type="ECO:0000259" key="2">
    <source>
        <dbReference type="SMART" id="SM00849"/>
    </source>
</evidence>
<evidence type="ECO:0000313" key="3">
    <source>
        <dbReference type="EMBL" id="AZP05038.1"/>
    </source>
</evidence>
<dbReference type="SUPFAM" id="SSF56281">
    <property type="entry name" value="Metallo-hydrolase/oxidoreductase"/>
    <property type="match status" value="1"/>
</dbReference>
<organism evidence="3 4">
    <name type="scientific">Jeotgalibaca ciconiae</name>
    <dbReference type="NCBI Taxonomy" id="2496265"/>
    <lineage>
        <taxon>Bacteria</taxon>
        <taxon>Bacillati</taxon>
        <taxon>Bacillota</taxon>
        <taxon>Bacilli</taxon>
        <taxon>Lactobacillales</taxon>
        <taxon>Carnobacteriaceae</taxon>
        <taxon>Jeotgalibaca</taxon>
    </lineage>
</organism>
<dbReference type="InterPro" id="IPR001279">
    <property type="entry name" value="Metallo-B-lactamas"/>
</dbReference>
<keyword evidence="1" id="KW-0862">Zinc</keyword>
<evidence type="ECO:0000313" key="4">
    <source>
        <dbReference type="Proteomes" id="UP000273326"/>
    </source>
</evidence>
<sequence length="246" mass="27567">MELTILGFMGGYPTRDIGTTAYLLESKNYHLLIDVGSNAVLSLEHHLDPLDLNAVILTHYHPDHVADMGVLQHVFQLKERGDGKPKQILPIYGHTESDLHLLRTSEGVSEGVDYSEKDIMTIGPFEIRFLKTIHPVPCYALSIIDTTSGKKFVFTADSAYLESFVDFAKDADLLLADANLYRGNEKHHAHMTSKEVGELAEEAKVKELVLTHLPPEGDWERLLEEAKESAPNVRVTLAEKNRKIQI</sequence>
<accession>A0A3S9HCE4</accession>